<reference evidence="2" key="1">
    <citation type="submission" date="2020-03" db="EMBL/GenBank/DDBJ databases">
        <title>Genome assembly of Azotobacter chroococcum W5.</title>
        <authorList>
            <person name="Kannepalli A."/>
        </authorList>
    </citation>
    <scope>NUCLEOTIDE SEQUENCE</scope>
    <source>
        <strain evidence="2">W5</strain>
    </source>
</reference>
<dbReference type="EMBL" id="JAAPAP010000007">
    <property type="protein sequence ID" value="NHN77863.1"/>
    <property type="molecule type" value="Genomic_DNA"/>
</dbReference>
<name>A0AA43Z6K9_9GAMM</name>
<dbReference type="AlphaFoldDB" id="A0AA43Z6K9"/>
<keyword evidence="1" id="KW-0175">Coiled coil</keyword>
<evidence type="ECO:0000313" key="2">
    <source>
        <dbReference type="EMBL" id="NHN77863.1"/>
    </source>
</evidence>
<proteinExistence type="predicted"/>
<organism evidence="2 3">
    <name type="scientific">Azotobacter chroococcum</name>
    <dbReference type="NCBI Taxonomy" id="353"/>
    <lineage>
        <taxon>Bacteria</taxon>
        <taxon>Pseudomonadati</taxon>
        <taxon>Pseudomonadota</taxon>
        <taxon>Gammaproteobacteria</taxon>
        <taxon>Pseudomonadales</taxon>
        <taxon>Pseudomonadaceae</taxon>
        <taxon>Azotobacter</taxon>
    </lineage>
</organism>
<evidence type="ECO:0000256" key="1">
    <source>
        <dbReference type="SAM" id="Coils"/>
    </source>
</evidence>
<dbReference type="Proteomes" id="UP000736384">
    <property type="component" value="Unassembled WGS sequence"/>
</dbReference>
<protein>
    <submittedName>
        <fullName evidence="2">Uncharacterized protein</fullName>
    </submittedName>
</protein>
<feature type="coiled-coil region" evidence="1">
    <location>
        <begin position="51"/>
        <end position="85"/>
    </location>
</feature>
<evidence type="ECO:0000313" key="3">
    <source>
        <dbReference type="Proteomes" id="UP000736384"/>
    </source>
</evidence>
<dbReference type="RefSeq" id="WP_165892722.1">
    <property type="nucleotide sequence ID" value="NZ_JAAPAP010000007.1"/>
</dbReference>
<accession>A0AA43Z6K9</accession>
<sequence length="114" mass="12492">MVTVDTAWTQQALDSLRVVRRKLYAIPESELGAMSLDDQVKYGDSLHQTGLAILKLEAAKLKGVNDQFKEKEEGLKDAAVRLESDASALADAVKIIRVISDGIKLVTNIVTLLR</sequence>
<gene>
    <name evidence="2" type="ORF">HA520_11315</name>
</gene>
<comment type="caution">
    <text evidence="2">The sequence shown here is derived from an EMBL/GenBank/DDBJ whole genome shotgun (WGS) entry which is preliminary data.</text>
</comment>